<gene>
    <name evidence="3" type="ORF">SAMN06296036_11147</name>
</gene>
<dbReference type="RefSeq" id="WP_132320197.1">
    <property type="nucleotide sequence ID" value="NZ_FWZT01000011.1"/>
</dbReference>
<reference evidence="4" key="1">
    <citation type="submission" date="2017-04" db="EMBL/GenBank/DDBJ databases">
        <authorList>
            <person name="Varghese N."/>
            <person name="Submissions S."/>
        </authorList>
    </citation>
    <scope>NUCLEOTIDE SEQUENCE [LARGE SCALE GENOMIC DNA]</scope>
    <source>
        <strain evidence="4">RKEM611</strain>
    </source>
</reference>
<evidence type="ECO:0000313" key="3">
    <source>
        <dbReference type="EMBL" id="SMF36542.1"/>
    </source>
</evidence>
<dbReference type="Pfam" id="PF17131">
    <property type="entry name" value="LolA_like"/>
    <property type="match status" value="1"/>
</dbReference>
<organism evidence="3 4">
    <name type="scientific">Pseudobacteriovorax antillogorgiicola</name>
    <dbReference type="NCBI Taxonomy" id="1513793"/>
    <lineage>
        <taxon>Bacteria</taxon>
        <taxon>Pseudomonadati</taxon>
        <taxon>Bdellovibrionota</taxon>
        <taxon>Oligoflexia</taxon>
        <taxon>Oligoflexales</taxon>
        <taxon>Pseudobacteriovoracaceae</taxon>
        <taxon>Pseudobacteriovorax</taxon>
    </lineage>
</organism>
<keyword evidence="1" id="KW-0732">Signal</keyword>
<protein>
    <submittedName>
        <fullName evidence="3">Outer membrane lipoprotein-sorting protein</fullName>
    </submittedName>
</protein>
<feature type="domain" description="Uncharacterized protein TP-0789" evidence="2">
    <location>
        <begin position="68"/>
        <end position="243"/>
    </location>
</feature>
<dbReference type="OrthoDB" id="9803781at2"/>
<proteinExistence type="predicted"/>
<dbReference type="Gene3D" id="2.50.20.10">
    <property type="entry name" value="Lipoprotein localisation LolA/LolB/LppX"/>
    <property type="match status" value="1"/>
</dbReference>
<accession>A0A1Y6BZM2</accession>
<dbReference type="STRING" id="1513793.SAMN06296036_11147"/>
<evidence type="ECO:0000313" key="4">
    <source>
        <dbReference type="Proteomes" id="UP000192907"/>
    </source>
</evidence>
<dbReference type="SUPFAM" id="SSF89392">
    <property type="entry name" value="Prokaryotic lipoproteins and lipoprotein localization factors"/>
    <property type="match status" value="1"/>
</dbReference>
<dbReference type="InterPro" id="IPR033399">
    <property type="entry name" value="TP_0789-like"/>
</dbReference>
<keyword evidence="4" id="KW-1185">Reference proteome</keyword>
<dbReference type="Proteomes" id="UP000192907">
    <property type="component" value="Unassembled WGS sequence"/>
</dbReference>
<dbReference type="EMBL" id="FWZT01000011">
    <property type="protein sequence ID" value="SMF36542.1"/>
    <property type="molecule type" value="Genomic_DNA"/>
</dbReference>
<evidence type="ECO:0000259" key="2">
    <source>
        <dbReference type="Pfam" id="PF17131"/>
    </source>
</evidence>
<dbReference type="InterPro" id="IPR029046">
    <property type="entry name" value="LolA/LolB/LppX"/>
</dbReference>
<sequence>MKHAAIFLTLFLEPLLMAQEPVNEDAVAILDRIDSLYLSETASSKIRLYVFRPDFQWSYNLEWYSRGRNNAFVRINSPLDYRGRAILKVGKEMWFYNPKEDRVSQMSRAGALRRFLQSEFSRDDFMKINRLSEEYNVNMRQMETTLRLTLTPKMITPIVWDKIVFEVDQETLSPLEKIYFNERGRISKKLVYSKPVEINGKMVPTVLEMTSYQFKNYRSRIEYLDLQLDGPIKPHIFSMKHLKNLLYEEQ</sequence>
<keyword evidence="3" id="KW-0449">Lipoprotein</keyword>
<evidence type="ECO:0000256" key="1">
    <source>
        <dbReference type="ARBA" id="ARBA00022729"/>
    </source>
</evidence>
<dbReference type="CDD" id="cd16329">
    <property type="entry name" value="LolA_like"/>
    <property type="match status" value="1"/>
</dbReference>
<dbReference type="AlphaFoldDB" id="A0A1Y6BZM2"/>
<name>A0A1Y6BZM2_9BACT</name>